<dbReference type="STRING" id="465721.ACG33_06325"/>
<dbReference type="AlphaFoldDB" id="A0A127F8I3"/>
<dbReference type="Pfam" id="PF13478">
    <property type="entry name" value="XdhC_C"/>
    <property type="match status" value="1"/>
</dbReference>
<dbReference type="InterPro" id="IPR027051">
    <property type="entry name" value="XdhC_Rossmann_dom"/>
</dbReference>
<dbReference type="PANTHER" id="PTHR30388:SF4">
    <property type="entry name" value="MOLYBDENUM COFACTOR INSERTION CHAPERONE PAOD"/>
    <property type="match status" value="1"/>
</dbReference>
<evidence type="ECO:0000259" key="1">
    <source>
        <dbReference type="Pfam" id="PF13478"/>
    </source>
</evidence>
<dbReference type="Proteomes" id="UP000070250">
    <property type="component" value="Chromosome"/>
</dbReference>
<dbReference type="KEGG" id="sdf:ACG33_06325"/>
<reference evidence="2 3" key="1">
    <citation type="submission" date="2015-06" db="EMBL/GenBank/DDBJ databases">
        <title>A Comprehensive Approach to Explore the Metabolic and Phylogenetic Diversity of Bacterial Steroid Degradation in the Environment: Testosterone as an Example.</title>
        <authorList>
            <person name="Yang F.-C."/>
            <person name="Chen Y.-L."/>
            <person name="Yu C.-P."/>
            <person name="Tang S.-L."/>
            <person name="Wang P.-H."/>
            <person name="Ismail W."/>
            <person name="Wang C.-H."/>
            <person name="Yang C.-Y."/>
            <person name="Chiang Y.-R."/>
        </authorList>
    </citation>
    <scope>NUCLEOTIDE SEQUENCE [LARGE SCALE GENOMIC DNA]</scope>
    <source>
        <strain evidence="2 3">DSM 18526</strain>
    </source>
</reference>
<accession>A0A127F8I3</accession>
<proteinExistence type="predicted"/>
<organism evidence="2 3">
    <name type="scientific">Steroidobacter denitrificans</name>
    <dbReference type="NCBI Taxonomy" id="465721"/>
    <lineage>
        <taxon>Bacteria</taxon>
        <taxon>Pseudomonadati</taxon>
        <taxon>Pseudomonadota</taxon>
        <taxon>Gammaproteobacteria</taxon>
        <taxon>Steroidobacterales</taxon>
        <taxon>Steroidobacteraceae</taxon>
        <taxon>Steroidobacter</taxon>
    </lineage>
</organism>
<dbReference type="EMBL" id="CP011971">
    <property type="protein sequence ID" value="AMN46717.1"/>
    <property type="molecule type" value="Genomic_DNA"/>
</dbReference>
<name>A0A127F8I3_STEDE</name>
<dbReference type="OrthoDB" id="9815497at2"/>
<evidence type="ECO:0000313" key="3">
    <source>
        <dbReference type="Proteomes" id="UP000070250"/>
    </source>
</evidence>
<protein>
    <recommendedName>
        <fullName evidence="1">XdhC Rossmann domain-containing protein</fullName>
    </recommendedName>
</protein>
<dbReference type="RefSeq" id="WP_066919657.1">
    <property type="nucleotide sequence ID" value="NZ_CP011971.1"/>
</dbReference>
<sequence length="231" mass="24711">MKSGLLARLRAVRAAKRPVALVTRLSDGAQVLIDADDASGDLELDAAQLETLRKRLAGGRSGLLDAEGDIFARIYAPAVRLMIVGAVHISQMLAPMAMMAGYEVTIIDPRSAFASTRRFPDIVMNAGWPDQAIAQLAPDAQTAVVTLSHDPKLDDPALAAALASPAFYIGALGSRRTHEKRLVRLRERGLEDQLGRIHAPVGLDLGGRLPAEIAVAILAEIIRVRYKGAAR</sequence>
<feature type="domain" description="XdhC Rossmann" evidence="1">
    <location>
        <begin position="81"/>
        <end position="221"/>
    </location>
</feature>
<evidence type="ECO:0000313" key="2">
    <source>
        <dbReference type="EMBL" id="AMN46717.1"/>
    </source>
</evidence>
<gene>
    <name evidence="2" type="ORF">ACG33_06325</name>
</gene>
<dbReference type="Gene3D" id="3.40.50.720">
    <property type="entry name" value="NAD(P)-binding Rossmann-like Domain"/>
    <property type="match status" value="1"/>
</dbReference>
<dbReference type="InterPro" id="IPR052698">
    <property type="entry name" value="MoCofactor_Util/Proc"/>
</dbReference>
<keyword evidence="3" id="KW-1185">Reference proteome</keyword>
<dbReference type="PANTHER" id="PTHR30388">
    <property type="entry name" value="ALDEHYDE OXIDOREDUCTASE MOLYBDENUM COFACTOR ASSEMBLY PROTEIN"/>
    <property type="match status" value="1"/>
</dbReference>